<dbReference type="EMBL" id="CAXIEN010000232">
    <property type="protein sequence ID" value="CAL1288500.1"/>
    <property type="molecule type" value="Genomic_DNA"/>
</dbReference>
<evidence type="ECO:0000256" key="1">
    <source>
        <dbReference type="SAM" id="Phobius"/>
    </source>
</evidence>
<dbReference type="AlphaFoldDB" id="A0AAV2AXW8"/>
<gene>
    <name evidence="2" type="ORF">LARSCL_LOCUS15383</name>
</gene>
<reference evidence="2 3" key="1">
    <citation type="submission" date="2024-04" db="EMBL/GenBank/DDBJ databases">
        <authorList>
            <person name="Rising A."/>
            <person name="Reimegard J."/>
            <person name="Sonavane S."/>
            <person name="Akerstrom W."/>
            <person name="Nylinder S."/>
            <person name="Hedman E."/>
            <person name="Kallberg Y."/>
        </authorList>
    </citation>
    <scope>NUCLEOTIDE SEQUENCE [LARGE SCALE GENOMIC DNA]</scope>
</reference>
<comment type="caution">
    <text evidence="2">The sequence shown here is derived from an EMBL/GenBank/DDBJ whole genome shotgun (WGS) entry which is preliminary data.</text>
</comment>
<keyword evidence="1" id="KW-0472">Membrane</keyword>
<evidence type="ECO:0000313" key="3">
    <source>
        <dbReference type="Proteomes" id="UP001497382"/>
    </source>
</evidence>
<keyword evidence="3" id="KW-1185">Reference proteome</keyword>
<keyword evidence="1" id="KW-1133">Transmembrane helix</keyword>
<protein>
    <recommendedName>
        <fullName evidence="4">ATP synthase F0 subunit 8</fullName>
    </recommendedName>
</protein>
<name>A0AAV2AXW8_9ARAC</name>
<keyword evidence="1" id="KW-0812">Transmembrane</keyword>
<evidence type="ECO:0000313" key="2">
    <source>
        <dbReference type="EMBL" id="CAL1288500.1"/>
    </source>
</evidence>
<feature type="transmembrane region" description="Helical" evidence="1">
    <location>
        <begin position="6"/>
        <end position="24"/>
    </location>
</feature>
<organism evidence="2 3">
    <name type="scientific">Larinioides sclopetarius</name>
    <dbReference type="NCBI Taxonomy" id="280406"/>
    <lineage>
        <taxon>Eukaryota</taxon>
        <taxon>Metazoa</taxon>
        <taxon>Ecdysozoa</taxon>
        <taxon>Arthropoda</taxon>
        <taxon>Chelicerata</taxon>
        <taxon>Arachnida</taxon>
        <taxon>Araneae</taxon>
        <taxon>Araneomorphae</taxon>
        <taxon>Entelegynae</taxon>
        <taxon>Araneoidea</taxon>
        <taxon>Araneidae</taxon>
        <taxon>Larinioides</taxon>
    </lineage>
</organism>
<evidence type="ECO:0008006" key="4">
    <source>
        <dbReference type="Google" id="ProtNLM"/>
    </source>
</evidence>
<proteinExistence type="predicted"/>
<sequence>MFWFFLISILRMTGLVSRLLIVIFRMTRFISRPMRAFIVTGRIFWLFAVFVFIIIRRFLMSWLMLWFLISRFSTVSRFIR</sequence>
<dbReference type="Proteomes" id="UP001497382">
    <property type="component" value="Unassembled WGS sequence"/>
</dbReference>
<feature type="transmembrane region" description="Helical" evidence="1">
    <location>
        <begin position="36"/>
        <end position="55"/>
    </location>
</feature>
<accession>A0AAV2AXW8</accession>